<dbReference type="Pfam" id="PF03453">
    <property type="entry name" value="MoeA_N"/>
    <property type="match status" value="1"/>
</dbReference>
<evidence type="ECO:0000256" key="2">
    <source>
        <dbReference type="ARBA" id="ARBA00002901"/>
    </source>
</evidence>
<keyword evidence="6 11" id="KW-0808">Transferase</keyword>
<dbReference type="SUPFAM" id="SSF63882">
    <property type="entry name" value="MoeA N-terminal region -like"/>
    <property type="match status" value="1"/>
</dbReference>
<evidence type="ECO:0000256" key="5">
    <source>
        <dbReference type="ARBA" id="ARBA00022505"/>
    </source>
</evidence>
<comment type="caution">
    <text evidence="13">The sequence shown here is derived from an EMBL/GenBank/DDBJ whole genome shotgun (WGS) entry which is preliminary data.</text>
</comment>
<evidence type="ECO:0000256" key="9">
    <source>
        <dbReference type="ARBA" id="ARBA00023150"/>
    </source>
</evidence>
<dbReference type="InterPro" id="IPR005110">
    <property type="entry name" value="MoeA_linker/N"/>
</dbReference>
<evidence type="ECO:0000256" key="4">
    <source>
        <dbReference type="ARBA" id="ARBA00010763"/>
    </source>
</evidence>
<dbReference type="Gene3D" id="2.40.340.10">
    <property type="entry name" value="MoeA, C-terminal, domain IV"/>
    <property type="match status" value="1"/>
</dbReference>
<keyword evidence="5 11" id="KW-0500">Molybdenum</keyword>
<dbReference type="SUPFAM" id="SSF63867">
    <property type="entry name" value="MoeA C-terminal domain-like"/>
    <property type="match status" value="1"/>
</dbReference>
<comment type="function">
    <text evidence="2 11">Catalyzes the insertion of molybdate into adenylated molybdopterin with the concomitant release of AMP.</text>
</comment>
<dbReference type="NCBIfam" id="NF045515">
    <property type="entry name" value="Glp_gephyrin"/>
    <property type="match status" value="1"/>
</dbReference>
<dbReference type="Gene3D" id="3.40.980.10">
    <property type="entry name" value="MoaB/Mog-like domain"/>
    <property type="match status" value="1"/>
</dbReference>
<dbReference type="AlphaFoldDB" id="A0A366HB98"/>
<accession>A0A366HB98</accession>
<dbReference type="InterPro" id="IPR008284">
    <property type="entry name" value="MoCF_biosynth_CS"/>
</dbReference>
<dbReference type="GO" id="GO:0046872">
    <property type="term" value="F:metal ion binding"/>
    <property type="evidence" value="ECO:0007669"/>
    <property type="project" value="UniProtKB-UniRule"/>
</dbReference>
<sequence length="403" mass="43275">MDMLDFDLAQSRLAQAGKLPQTAETCLLRQARGRILAEPIIATHDLPPADNSAMDGYAISFADYKPGASFPVQQRCFAGQAPEPLQRGNAIRLFTGSLIPEGADTVVMQEDCTETDNVLTVNHAPKAGAHVRKRGEDVQKDKRLLPAGALLGTAEIALLASQGYEYISVYPKLKVGILSTGDELVEPGKPLQTAQIYNSNGPALAALVDKLGAQVVHVLHAADTHESLRDAFTRLIGDCDLVLTVGGVSVGEKDLVKATIEQMGGSVDLWRVRMKPGKPVAMAHAHSKPIVCLPGNPVSAYVVFTLLVSPLIRTMQGRERVLPEISYGKLASAITFNETREEFLRVRASHAPDGSTTLSPYAQQGSGVISSLPWATGVARIPANTLVGHDDIVAYYDFAHWQV</sequence>
<reference evidence="13 14" key="1">
    <citation type="submission" date="2018-06" db="EMBL/GenBank/DDBJ databases">
        <title>Genomic Encyclopedia of Type Strains, Phase IV (KMG-IV): sequencing the most valuable type-strain genomes for metagenomic binning, comparative biology and taxonomic classification.</title>
        <authorList>
            <person name="Goeker M."/>
        </authorList>
    </citation>
    <scope>NUCLEOTIDE SEQUENCE [LARGE SCALE GENOMIC DNA]</scope>
    <source>
        <strain evidence="13 14">DSM 25520</strain>
    </source>
</reference>
<comment type="pathway">
    <text evidence="3 11">Cofactor biosynthesis; molybdopterin biosynthesis.</text>
</comment>
<dbReference type="FunFam" id="3.40.980.10:FF:000004">
    <property type="entry name" value="Molybdopterin molybdenumtransferase"/>
    <property type="match status" value="1"/>
</dbReference>
<evidence type="ECO:0000313" key="13">
    <source>
        <dbReference type="EMBL" id="RBP39485.1"/>
    </source>
</evidence>
<evidence type="ECO:0000256" key="7">
    <source>
        <dbReference type="ARBA" id="ARBA00022723"/>
    </source>
</evidence>
<dbReference type="InterPro" id="IPR036425">
    <property type="entry name" value="MoaB/Mog-like_dom_sf"/>
</dbReference>
<name>A0A366HB98_9BURK</name>
<keyword evidence="14" id="KW-1185">Reference proteome</keyword>
<dbReference type="SMART" id="SM00852">
    <property type="entry name" value="MoCF_biosynth"/>
    <property type="match status" value="1"/>
</dbReference>
<dbReference type="SUPFAM" id="SSF53218">
    <property type="entry name" value="Molybdenum cofactor biosynthesis proteins"/>
    <property type="match status" value="1"/>
</dbReference>
<dbReference type="InterPro" id="IPR001453">
    <property type="entry name" value="MoaB/Mog_dom"/>
</dbReference>
<evidence type="ECO:0000313" key="14">
    <source>
        <dbReference type="Proteomes" id="UP000253628"/>
    </source>
</evidence>
<dbReference type="InterPro" id="IPR036688">
    <property type="entry name" value="MoeA_C_domain_IV_sf"/>
</dbReference>
<keyword evidence="7 11" id="KW-0479">Metal-binding</keyword>
<dbReference type="Proteomes" id="UP000253628">
    <property type="component" value="Unassembled WGS sequence"/>
</dbReference>
<dbReference type="EMBL" id="QNRQ01000005">
    <property type="protein sequence ID" value="RBP39485.1"/>
    <property type="molecule type" value="Genomic_DNA"/>
</dbReference>
<dbReference type="GO" id="GO:0005829">
    <property type="term" value="C:cytosol"/>
    <property type="evidence" value="ECO:0007669"/>
    <property type="project" value="TreeGrafter"/>
</dbReference>
<evidence type="ECO:0000256" key="11">
    <source>
        <dbReference type="RuleBase" id="RU365090"/>
    </source>
</evidence>
<dbReference type="GO" id="GO:0006777">
    <property type="term" value="P:Mo-molybdopterin cofactor biosynthetic process"/>
    <property type="evidence" value="ECO:0007669"/>
    <property type="project" value="UniProtKB-UniRule"/>
</dbReference>
<dbReference type="PROSITE" id="PS01079">
    <property type="entry name" value="MOCF_BIOSYNTHESIS_2"/>
    <property type="match status" value="1"/>
</dbReference>
<evidence type="ECO:0000256" key="10">
    <source>
        <dbReference type="ARBA" id="ARBA00047317"/>
    </source>
</evidence>
<dbReference type="InterPro" id="IPR038987">
    <property type="entry name" value="MoeA-like"/>
</dbReference>
<dbReference type="Pfam" id="PF00994">
    <property type="entry name" value="MoCF_biosynth"/>
    <property type="match status" value="1"/>
</dbReference>
<feature type="domain" description="MoaB/Mog" evidence="12">
    <location>
        <begin position="176"/>
        <end position="314"/>
    </location>
</feature>
<dbReference type="CDD" id="cd00887">
    <property type="entry name" value="MoeA"/>
    <property type="match status" value="1"/>
</dbReference>
<dbReference type="Gene3D" id="3.90.105.10">
    <property type="entry name" value="Molybdopterin biosynthesis moea protein, domain 2"/>
    <property type="match status" value="1"/>
</dbReference>
<evidence type="ECO:0000256" key="1">
    <source>
        <dbReference type="ARBA" id="ARBA00001946"/>
    </source>
</evidence>
<dbReference type="GO" id="GO:0061599">
    <property type="term" value="F:molybdopterin molybdotransferase activity"/>
    <property type="evidence" value="ECO:0007669"/>
    <property type="project" value="UniProtKB-UniRule"/>
</dbReference>
<comment type="similarity">
    <text evidence="4 11">Belongs to the MoeA family.</text>
</comment>
<evidence type="ECO:0000259" key="12">
    <source>
        <dbReference type="SMART" id="SM00852"/>
    </source>
</evidence>
<dbReference type="NCBIfam" id="TIGR00177">
    <property type="entry name" value="molyb_syn"/>
    <property type="match status" value="1"/>
</dbReference>
<evidence type="ECO:0000256" key="8">
    <source>
        <dbReference type="ARBA" id="ARBA00022842"/>
    </source>
</evidence>
<dbReference type="Gene3D" id="2.170.190.11">
    <property type="entry name" value="Molybdopterin biosynthesis moea protein, domain 3"/>
    <property type="match status" value="1"/>
</dbReference>
<dbReference type="PANTHER" id="PTHR10192:SF5">
    <property type="entry name" value="GEPHYRIN"/>
    <property type="match status" value="1"/>
</dbReference>
<dbReference type="EC" id="2.10.1.1" evidence="11"/>
<evidence type="ECO:0000256" key="3">
    <source>
        <dbReference type="ARBA" id="ARBA00005046"/>
    </source>
</evidence>
<keyword evidence="9 11" id="KW-0501">Molybdenum cofactor biosynthesis</keyword>
<dbReference type="UniPathway" id="UPA00344"/>
<comment type="catalytic activity">
    <reaction evidence="10">
        <text>adenylyl-molybdopterin + molybdate = Mo-molybdopterin + AMP + H(+)</text>
        <dbReference type="Rhea" id="RHEA:35047"/>
        <dbReference type="ChEBI" id="CHEBI:15378"/>
        <dbReference type="ChEBI" id="CHEBI:36264"/>
        <dbReference type="ChEBI" id="CHEBI:62727"/>
        <dbReference type="ChEBI" id="CHEBI:71302"/>
        <dbReference type="ChEBI" id="CHEBI:456215"/>
        <dbReference type="EC" id="2.10.1.1"/>
    </reaction>
</comment>
<protein>
    <recommendedName>
        <fullName evidence="11">Molybdopterin molybdenumtransferase</fullName>
        <ecNumber evidence="11">2.10.1.1</ecNumber>
    </recommendedName>
</protein>
<organism evidence="13 14">
    <name type="scientific">Eoetvoesiella caeni</name>
    <dbReference type="NCBI Taxonomy" id="645616"/>
    <lineage>
        <taxon>Bacteria</taxon>
        <taxon>Pseudomonadati</taxon>
        <taxon>Pseudomonadota</taxon>
        <taxon>Betaproteobacteria</taxon>
        <taxon>Burkholderiales</taxon>
        <taxon>Alcaligenaceae</taxon>
        <taxon>Eoetvoesiella</taxon>
    </lineage>
</organism>
<proteinExistence type="inferred from homology"/>
<keyword evidence="8 11" id="KW-0460">Magnesium</keyword>
<dbReference type="Pfam" id="PF03454">
    <property type="entry name" value="MoeA_C"/>
    <property type="match status" value="1"/>
</dbReference>
<gene>
    <name evidence="13" type="ORF">DFR37_105281</name>
</gene>
<comment type="cofactor">
    <cofactor evidence="1 11">
        <name>Mg(2+)</name>
        <dbReference type="ChEBI" id="CHEBI:18420"/>
    </cofactor>
</comment>
<evidence type="ECO:0000256" key="6">
    <source>
        <dbReference type="ARBA" id="ARBA00022679"/>
    </source>
</evidence>
<dbReference type="InterPro" id="IPR036135">
    <property type="entry name" value="MoeA_linker/N_sf"/>
</dbReference>
<dbReference type="InterPro" id="IPR005111">
    <property type="entry name" value="MoeA_C_domain_IV"/>
</dbReference>
<dbReference type="PANTHER" id="PTHR10192">
    <property type="entry name" value="MOLYBDOPTERIN BIOSYNTHESIS PROTEIN"/>
    <property type="match status" value="1"/>
</dbReference>